<accession>A0A1V8RMN4</accession>
<dbReference type="NCBIfam" id="TIGR02451">
    <property type="entry name" value="anti_sig_ChrR"/>
    <property type="match status" value="1"/>
</dbReference>
<dbReference type="CDD" id="cd20301">
    <property type="entry name" value="cupin_ChrR"/>
    <property type="match status" value="1"/>
</dbReference>
<name>A0A1V8RMN4_9HYPH</name>
<proteinExistence type="predicted"/>
<evidence type="ECO:0000313" key="3">
    <source>
        <dbReference type="Proteomes" id="UP000191905"/>
    </source>
</evidence>
<dbReference type="AlphaFoldDB" id="A0A1V8RMN4"/>
<comment type="caution">
    <text evidence="2">The sequence shown here is derived from an EMBL/GenBank/DDBJ whole genome shotgun (WGS) entry which is preliminary data.</text>
</comment>
<dbReference type="EMBL" id="MDET01000030">
    <property type="protein sequence ID" value="OQM74462.1"/>
    <property type="molecule type" value="Genomic_DNA"/>
</dbReference>
<dbReference type="InterPro" id="IPR011051">
    <property type="entry name" value="RmlC_Cupin_sf"/>
</dbReference>
<dbReference type="Pfam" id="PF12973">
    <property type="entry name" value="Cupin_7"/>
    <property type="match status" value="1"/>
</dbReference>
<gene>
    <name evidence="2" type="ORF">BFN67_21895</name>
</gene>
<evidence type="ECO:0000313" key="2">
    <source>
        <dbReference type="EMBL" id="OQM74462.1"/>
    </source>
</evidence>
<feature type="domain" description="ChrR-like cupin" evidence="1">
    <location>
        <begin position="103"/>
        <end position="196"/>
    </location>
</feature>
<dbReference type="OrthoDB" id="2988517at2"/>
<reference evidence="2 3" key="1">
    <citation type="journal article" date="2016" name="Int. J. Syst. Evol. Microbiol.">
        <title>Pseudaminobacter manganicus sp. nov., isolated from sludge of a manganese mine.</title>
        <authorList>
            <person name="Li J."/>
            <person name="Huang J."/>
            <person name="Liao S."/>
            <person name="Wang G."/>
        </authorList>
    </citation>
    <scope>NUCLEOTIDE SEQUENCE [LARGE SCALE GENOMIC DNA]</scope>
    <source>
        <strain evidence="2 3">JH-7</strain>
    </source>
</reference>
<protein>
    <submittedName>
        <fullName evidence="2">Transcriptional regulator</fullName>
    </submittedName>
</protein>
<evidence type="ECO:0000259" key="1">
    <source>
        <dbReference type="Pfam" id="PF12973"/>
    </source>
</evidence>
<dbReference type="InterPro" id="IPR012807">
    <property type="entry name" value="Anti-sigma_ChrR"/>
</dbReference>
<keyword evidence="3" id="KW-1185">Reference proteome</keyword>
<sequence>MTIHHHPSDETLLRHAAGTLSAGLALVVAVHIEGCAACRARSARFEAVGGELLEDMPQARLAPDALGRALEQLDLGSSASSARPTNVPRQAALGIKLPQAMRQCEIGPWRWLGPGFKWSKVEIAGSPQAKVMLLKGRAGLRLPAHGHTDMEFMQILFGSLSDERGQYLPGDLDEAGSDVDHQPIVGTESDCVCLAALEGDTRLHGFLGRLLRPLVGF</sequence>
<organism evidence="2 3">
    <name type="scientific">Manganibacter manganicus</name>
    <dbReference type="NCBI Taxonomy" id="1873176"/>
    <lineage>
        <taxon>Bacteria</taxon>
        <taxon>Pseudomonadati</taxon>
        <taxon>Pseudomonadota</taxon>
        <taxon>Alphaproteobacteria</taxon>
        <taxon>Hyphomicrobiales</taxon>
        <taxon>Phyllobacteriaceae</taxon>
        <taxon>Manganibacter</taxon>
    </lineage>
</organism>
<dbReference type="STRING" id="1873176.BFN67_21895"/>
<dbReference type="Proteomes" id="UP000191905">
    <property type="component" value="Unassembled WGS sequence"/>
</dbReference>
<dbReference type="Gene3D" id="1.10.10.1320">
    <property type="entry name" value="Anti-sigma factor, zinc-finger domain"/>
    <property type="match status" value="1"/>
</dbReference>
<dbReference type="SUPFAM" id="SSF51182">
    <property type="entry name" value="RmlC-like cupins"/>
    <property type="match status" value="1"/>
</dbReference>
<dbReference type="InterPro" id="IPR014710">
    <property type="entry name" value="RmlC-like_jellyroll"/>
</dbReference>
<dbReference type="InterPro" id="IPR041916">
    <property type="entry name" value="Anti_sigma_zinc_sf"/>
</dbReference>
<dbReference type="Gene3D" id="2.60.120.10">
    <property type="entry name" value="Jelly Rolls"/>
    <property type="match status" value="1"/>
</dbReference>
<dbReference type="InterPro" id="IPR025979">
    <property type="entry name" value="ChrR-like_cupin_dom"/>
</dbReference>
<dbReference type="RefSeq" id="WP_080920739.1">
    <property type="nucleotide sequence ID" value="NZ_MDET01000030.1"/>
</dbReference>